<accession>A0ABR2WHM5</accession>
<comment type="caution">
    <text evidence="1">The sequence shown here is derived from an EMBL/GenBank/DDBJ whole genome shotgun (WGS) entry which is preliminary data.</text>
</comment>
<reference evidence="1 2" key="1">
    <citation type="submission" date="2023-04" db="EMBL/GenBank/DDBJ databases">
        <title>Genome of Basidiobolus ranarum AG-B5.</title>
        <authorList>
            <person name="Stajich J.E."/>
            <person name="Carter-House D."/>
            <person name="Gryganskyi A."/>
        </authorList>
    </citation>
    <scope>NUCLEOTIDE SEQUENCE [LARGE SCALE GENOMIC DNA]</scope>
    <source>
        <strain evidence="1 2">AG-B5</strain>
    </source>
</reference>
<evidence type="ECO:0000313" key="1">
    <source>
        <dbReference type="EMBL" id="KAK9761015.1"/>
    </source>
</evidence>
<protein>
    <recommendedName>
        <fullName evidence="3">Phosphodiester glycosidase domain-containing protein</fullName>
    </recommendedName>
</protein>
<keyword evidence="2" id="KW-1185">Reference proteome</keyword>
<sequence length="301" mass="32904">MTTEAGLVESKELSSTVIISDLEAVGVAYVGAVSVANSGHYGINGGFFNPDSNPPGDLLSITHFTKVSNGHQNQKQQGGNGSSKCSESGRLIKGLSYDQSTPTNFTRGTIICHRNSVGELTADVAVIRDIKDSQISEEKIQWAMGGYSLHLDKNYNDHDYLSKIQLEEHACSINKVGRARYANRSAIGFRRVDRKIVLASFRCCSVLEVRKAMRYDYLCDIGIMLDGGGSSQISGFDVKTEIHIDYAHEAQARSRGKEYKGGRPIYSMVTVDPSAWVDVRSLIQKKVLIPAGVTIGRAKYC</sequence>
<dbReference type="Proteomes" id="UP001479436">
    <property type="component" value="Unassembled WGS sequence"/>
</dbReference>
<proteinExistence type="predicted"/>
<evidence type="ECO:0008006" key="3">
    <source>
        <dbReference type="Google" id="ProtNLM"/>
    </source>
</evidence>
<evidence type="ECO:0000313" key="2">
    <source>
        <dbReference type="Proteomes" id="UP001479436"/>
    </source>
</evidence>
<dbReference type="EMBL" id="JASJQH010001632">
    <property type="protein sequence ID" value="KAK9761015.1"/>
    <property type="molecule type" value="Genomic_DNA"/>
</dbReference>
<gene>
    <name evidence="1" type="ORF">K7432_014421</name>
</gene>
<organism evidence="1 2">
    <name type="scientific">Basidiobolus ranarum</name>
    <dbReference type="NCBI Taxonomy" id="34480"/>
    <lineage>
        <taxon>Eukaryota</taxon>
        <taxon>Fungi</taxon>
        <taxon>Fungi incertae sedis</taxon>
        <taxon>Zoopagomycota</taxon>
        <taxon>Entomophthoromycotina</taxon>
        <taxon>Basidiobolomycetes</taxon>
        <taxon>Basidiobolales</taxon>
        <taxon>Basidiobolaceae</taxon>
        <taxon>Basidiobolus</taxon>
    </lineage>
</organism>
<name>A0ABR2WHM5_9FUNG</name>